<organism evidence="1 2">
    <name type="scientific">Glarea lozoyensis (strain ATCC 74030 / MF5533)</name>
    <dbReference type="NCBI Taxonomy" id="1104152"/>
    <lineage>
        <taxon>Eukaryota</taxon>
        <taxon>Fungi</taxon>
        <taxon>Dikarya</taxon>
        <taxon>Ascomycota</taxon>
        <taxon>Pezizomycotina</taxon>
        <taxon>Leotiomycetes</taxon>
        <taxon>Helotiales</taxon>
        <taxon>Helotiaceae</taxon>
        <taxon>Glarea</taxon>
    </lineage>
</organism>
<evidence type="ECO:0000313" key="2">
    <source>
        <dbReference type="Proteomes" id="UP000005446"/>
    </source>
</evidence>
<name>H0EIX7_GLAL7</name>
<protein>
    <submittedName>
        <fullName evidence="1">Uncharacterized protein</fullName>
    </submittedName>
</protein>
<dbReference type="EMBL" id="AGUE01000051">
    <property type="protein sequence ID" value="EHL01510.1"/>
    <property type="molecule type" value="Genomic_DNA"/>
</dbReference>
<dbReference type="InParanoid" id="H0EIX7"/>
<reference evidence="1 2" key="1">
    <citation type="journal article" date="2012" name="Eukaryot. Cell">
        <title>Genome sequence of the fungus Glarea lozoyensis: the first genome sequence of a species from the Helotiaceae family.</title>
        <authorList>
            <person name="Youssar L."/>
            <person name="Gruening B.A."/>
            <person name="Erxleben A."/>
            <person name="Guenther S."/>
            <person name="Huettel W."/>
        </authorList>
    </citation>
    <scope>NUCLEOTIDE SEQUENCE [LARGE SCALE GENOMIC DNA]</scope>
    <source>
        <strain evidence="2">ATCC 74030 / MF5533</strain>
    </source>
</reference>
<accession>H0EIX7</accession>
<comment type="caution">
    <text evidence="1">The sequence shown here is derived from an EMBL/GenBank/DDBJ whole genome shotgun (WGS) entry which is preliminary data.</text>
</comment>
<dbReference type="AlphaFoldDB" id="H0EIX7"/>
<sequence length="49" mass="5195">MVPTTPIIYSIAAANCMSLPRTSLQSFNTGTVSGHTKKITIHMGPHVLA</sequence>
<proteinExistence type="predicted"/>
<dbReference type="Proteomes" id="UP000005446">
    <property type="component" value="Unassembled WGS sequence"/>
</dbReference>
<keyword evidence="2" id="KW-1185">Reference proteome</keyword>
<gene>
    <name evidence="1" type="ORF">M7I_2496</name>
</gene>
<dbReference type="HOGENOM" id="CLU_3143212_0_0_1"/>
<evidence type="ECO:0000313" key="1">
    <source>
        <dbReference type="EMBL" id="EHL01510.1"/>
    </source>
</evidence>